<organism evidence="2 3">
    <name type="scientific">Blattamonas nauphoetae</name>
    <dbReference type="NCBI Taxonomy" id="2049346"/>
    <lineage>
        <taxon>Eukaryota</taxon>
        <taxon>Metamonada</taxon>
        <taxon>Preaxostyla</taxon>
        <taxon>Oxymonadida</taxon>
        <taxon>Blattamonas</taxon>
    </lineage>
</organism>
<evidence type="ECO:0000256" key="1">
    <source>
        <dbReference type="SAM" id="MobiDB-lite"/>
    </source>
</evidence>
<reference evidence="2 3" key="1">
    <citation type="journal article" date="2022" name="bioRxiv">
        <title>Genomics of Preaxostyla Flagellates Illuminates Evolutionary Transitions and the Path Towards Mitochondrial Loss.</title>
        <authorList>
            <person name="Novak L.V.F."/>
            <person name="Treitli S.C."/>
            <person name="Pyrih J."/>
            <person name="Halakuc P."/>
            <person name="Pipaliya S.V."/>
            <person name="Vacek V."/>
            <person name="Brzon O."/>
            <person name="Soukal P."/>
            <person name="Eme L."/>
            <person name="Dacks J.B."/>
            <person name="Karnkowska A."/>
            <person name="Elias M."/>
            <person name="Hampl V."/>
        </authorList>
    </citation>
    <scope>NUCLEOTIDE SEQUENCE [LARGE SCALE GENOMIC DNA]</scope>
    <source>
        <strain evidence="2">NAU3</strain>
        <tissue evidence="2">Gut</tissue>
    </source>
</reference>
<protein>
    <submittedName>
        <fullName evidence="2">Uncharacterized protein</fullName>
    </submittedName>
</protein>
<evidence type="ECO:0000313" key="3">
    <source>
        <dbReference type="Proteomes" id="UP001281761"/>
    </source>
</evidence>
<name>A0ABQ9WUR6_9EUKA</name>
<feature type="region of interest" description="Disordered" evidence="1">
    <location>
        <begin position="1"/>
        <end position="25"/>
    </location>
</feature>
<dbReference type="EMBL" id="JARBJD010000355">
    <property type="protein sequence ID" value="KAK2943247.1"/>
    <property type="molecule type" value="Genomic_DNA"/>
</dbReference>
<accession>A0ABQ9WUR6</accession>
<comment type="caution">
    <text evidence="2">The sequence shown here is derived from an EMBL/GenBank/DDBJ whole genome shotgun (WGS) entry which is preliminary data.</text>
</comment>
<gene>
    <name evidence="2" type="ORF">BLNAU_21819</name>
</gene>
<keyword evidence="3" id="KW-1185">Reference proteome</keyword>
<sequence>MEEQIQQEKGNECCLGDGSAHNPPTGDAKELVAMFCRVLILLGEQTDMAALGEDRVERESRSCGHSNQGW</sequence>
<evidence type="ECO:0000313" key="2">
    <source>
        <dbReference type="EMBL" id="KAK2943247.1"/>
    </source>
</evidence>
<proteinExistence type="predicted"/>
<dbReference type="Proteomes" id="UP001281761">
    <property type="component" value="Unassembled WGS sequence"/>
</dbReference>